<reference evidence="7" key="1">
    <citation type="submission" date="2022-11" db="EMBL/GenBank/DDBJ databases">
        <authorList>
            <person name="Mifsud CO J."/>
            <person name="Holmes C E."/>
            <person name="Gallagher V R."/>
            <person name="Geoghegan L J."/>
        </authorList>
    </citation>
    <scope>NUCLEOTIDE SEQUENCE</scope>
</reference>
<dbReference type="Pfam" id="PF00680">
    <property type="entry name" value="RdRP_1"/>
    <property type="match status" value="1"/>
</dbReference>
<keyword evidence="1 7" id="KW-0696">RNA-directed RNA polymerase</keyword>
<evidence type="ECO:0000313" key="7">
    <source>
        <dbReference type="EMBL" id="CAI5383868.1"/>
    </source>
</evidence>
<dbReference type="GO" id="GO:0039694">
    <property type="term" value="P:viral RNA genome replication"/>
    <property type="evidence" value="ECO:0007669"/>
    <property type="project" value="InterPro"/>
</dbReference>
<accession>A0A9C7LLM4</accession>
<dbReference type="GO" id="GO:0003723">
    <property type="term" value="F:RNA binding"/>
    <property type="evidence" value="ECO:0007669"/>
    <property type="project" value="InterPro"/>
</dbReference>
<keyword evidence="5" id="KW-0693">Viral RNA replication</keyword>
<dbReference type="GO" id="GO:0000166">
    <property type="term" value="F:nucleotide binding"/>
    <property type="evidence" value="ECO:0007669"/>
    <property type="project" value="UniProtKB-KW"/>
</dbReference>
<dbReference type="InterPro" id="IPR001205">
    <property type="entry name" value="RNA-dir_pol_C"/>
</dbReference>
<keyword evidence="3" id="KW-0548">Nucleotidyltransferase</keyword>
<sequence length="488" mass="56594">MFRSSASWTYKMDHRFRGERTGLIELGAVSERRSREECEIIVDQYAKEAIDHFVPYNLRRELIGWARSYYTLEGHMAAIMKYGRTKIPEPRDQTWNQVKQMVLTEVRRWPKVRSKSYLNFDEVKWLRSSAAGYGYVGLKGDNDNYSIAKRTAVTIAERLNHDRSYGPVALENSTPDIAFTRTQLSLIKVKRKVRNVWGEAFHYVLLEGLFADPLIEYFIEHRSFYFIGRNPLLAVPALIEEILLGSDYIYMFDWSAFDASVQEWEIRYAFEILETILTFTSSVEEQVWRFLIELFIYRKIACPDGALLIKTMGIPSGSCFTNMIGSITNYVRIQYIFMKLTNNPVQAFTHGDDSLAGVNATQYIQMDTISEFCSQFLWELNASKSDVSNKLENISFLSRTVKEGQNARDELLCLRMLQYPEYPVHDGAISALRAESIYQDSGVTSQYLPQISLFLTRKYGKAHNLPRELARWDLIQYEMLRASVSELL</sequence>
<dbReference type="Gene3D" id="3.30.70.270">
    <property type="match status" value="1"/>
</dbReference>
<evidence type="ECO:0000259" key="6">
    <source>
        <dbReference type="PROSITE" id="PS50507"/>
    </source>
</evidence>
<protein>
    <submittedName>
        <fullName evidence="7">RNA-dependent RNA polymerase</fullName>
    </submittedName>
</protein>
<keyword evidence="2" id="KW-0808">Transferase</keyword>
<dbReference type="EMBL" id="OX380382">
    <property type="protein sequence ID" value="CAI5383868.1"/>
    <property type="molecule type" value="Genomic_RNA"/>
</dbReference>
<feature type="domain" description="RdRp catalytic" evidence="6">
    <location>
        <begin position="247"/>
        <end position="366"/>
    </location>
</feature>
<dbReference type="InterPro" id="IPR043128">
    <property type="entry name" value="Rev_trsase/Diguanyl_cyclase"/>
</dbReference>
<organism evidence="7">
    <name type="scientific">Conifer deltapartitivirus</name>
    <dbReference type="NCBI Taxonomy" id="2933097"/>
    <lineage>
        <taxon>Viruses</taxon>
        <taxon>Riboviria</taxon>
        <taxon>Orthornavirae</taxon>
        <taxon>Pisuviricota</taxon>
        <taxon>Duplopiviricetes</taxon>
        <taxon>Durnavirales</taxon>
        <taxon>Partitiviridae</taxon>
        <taxon>Deltapartitivirus</taxon>
    </lineage>
</organism>
<gene>
    <name evidence="7" type="primary">RNA-dependent RNA polymerase</name>
</gene>
<evidence type="ECO:0000256" key="2">
    <source>
        <dbReference type="ARBA" id="ARBA00022679"/>
    </source>
</evidence>
<keyword evidence="4" id="KW-0547">Nucleotide-binding</keyword>
<dbReference type="GO" id="GO:0003968">
    <property type="term" value="F:RNA-directed RNA polymerase activity"/>
    <property type="evidence" value="ECO:0007669"/>
    <property type="project" value="UniProtKB-KW"/>
</dbReference>
<evidence type="ECO:0000256" key="4">
    <source>
        <dbReference type="ARBA" id="ARBA00022741"/>
    </source>
</evidence>
<dbReference type="InterPro" id="IPR007094">
    <property type="entry name" value="RNA-dir_pol_PSvirus"/>
</dbReference>
<name>A0A9C7LLM4_9VIRU</name>
<evidence type="ECO:0000256" key="5">
    <source>
        <dbReference type="ARBA" id="ARBA00022953"/>
    </source>
</evidence>
<evidence type="ECO:0000256" key="1">
    <source>
        <dbReference type="ARBA" id="ARBA00022484"/>
    </source>
</evidence>
<evidence type="ECO:0000256" key="3">
    <source>
        <dbReference type="ARBA" id="ARBA00022695"/>
    </source>
</evidence>
<dbReference type="PROSITE" id="PS50507">
    <property type="entry name" value="RDRP_SSRNA_POS"/>
    <property type="match status" value="1"/>
</dbReference>
<dbReference type="SUPFAM" id="SSF56672">
    <property type="entry name" value="DNA/RNA polymerases"/>
    <property type="match status" value="1"/>
</dbReference>
<dbReference type="GO" id="GO:0006351">
    <property type="term" value="P:DNA-templated transcription"/>
    <property type="evidence" value="ECO:0007669"/>
    <property type="project" value="InterPro"/>
</dbReference>
<dbReference type="InterPro" id="IPR043502">
    <property type="entry name" value="DNA/RNA_pol_sf"/>
</dbReference>
<proteinExistence type="predicted"/>